<keyword evidence="2" id="KW-1185">Reference proteome</keyword>
<dbReference type="EMBL" id="BRZM01000014">
    <property type="protein sequence ID" value="GLD52397.1"/>
    <property type="molecule type" value="Genomic_DNA"/>
</dbReference>
<dbReference type="Proteomes" id="UP001279410">
    <property type="component" value="Unassembled WGS sequence"/>
</dbReference>
<proteinExistence type="predicted"/>
<reference evidence="1" key="1">
    <citation type="submission" date="2022-08" db="EMBL/GenBank/DDBJ databases">
        <title>Genome sequencing of akame (Lates japonicus).</title>
        <authorList>
            <person name="Hashiguchi Y."/>
            <person name="Takahashi H."/>
        </authorList>
    </citation>
    <scope>NUCLEOTIDE SEQUENCE</scope>
    <source>
        <strain evidence="1">Kochi</strain>
    </source>
</reference>
<organism evidence="1 2">
    <name type="scientific">Lates japonicus</name>
    <name type="common">Japanese lates</name>
    <dbReference type="NCBI Taxonomy" id="270547"/>
    <lineage>
        <taxon>Eukaryota</taxon>
        <taxon>Metazoa</taxon>
        <taxon>Chordata</taxon>
        <taxon>Craniata</taxon>
        <taxon>Vertebrata</taxon>
        <taxon>Euteleostomi</taxon>
        <taxon>Actinopterygii</taxon>
        <taxon>Neopterygii</taxon>
        <taxon>Teleostei</taxon>
        <taxon>Neoteleostei</taxon>
        <taxon>Acanthomorphata</taxon>
        <taxon>Carangaria</taxon>
        <taxon>Carangaria incertae sedis</taxon>
        <taxon>Centropomidae</taxon>
        <taxon>Lates</taxon>
    </lineage>
</organism>
<feature type="non-terminal residue" evidence="1">
    <location>
        <position position="91"/>
    </location>
</feature>
<name>A0AAD3R1C6_LATJO</name>
<accession>A0AAD3R1C6</accession>
<comment type="caution">
    <text evidence="1">The sequence shown here is derived from an EMBL/GenBank/DDBJ whole genome shotgun (WGS) entry which is preliminary data.</text>
</comment>
<evidence type="ECO:0000313" key="2">
    <source>
        <dbReference type="Proteomes" id="UP001279410"/>
    </source>
</evidence>
<gene>
    <name evidence="1" type="ORF">AKAME5_000530700</name>
</gene>
<feature type="non-terminal residue" evidence="1">
    <location>
        <position position="1"/>
    </location>
</feature>
<dbReference type="AlphaFoldDB" id="A0AAD3R1C6"/>
<sequence>VMFKDKPLSYYLLKMEAEGNTPQTPPEDDVQHCSAAASPKALTTVAAGLNRLMKIKTIHLLDDEELLPNVVMDYYWEKLLKKDCSESEDWG</sequence>
<protein>
    <submittedName>
        <fullName evidence="1">Ankyrin repeat domain-containing protein 31</fullName>
    </submittedName>
</protein>
<evidence type="ECO:0000313" key="1">
    <source>
        <dbReference type="EMBL" id="GLD52397.1"/>
    </source>
</evidence>